<dbReference type="Pfam" id="PF03478">
    <property type="entry name" value="Beta-prop_KIB1-4"/>
    <property type="match status" value="1"/>
</dbReference>
<sequence>MSVMEGSLDGLAMFVGMNHTFALKASDFPGLKPDSIYFTDAHQLTSKYYGGHDIGIFDFHDKTTSPCYYPIPHFDDDVLESSSITSIVPPPMWFTPSL</sequence>
<evidence type="ECO:0000259" key="1">
    <source>
        <dbReference type="Pfam" id="PF03478"/>
    </source>
</evidence>
<dbReference type="AlphaFoldDB" id="A0A830B129"/>
<organism evidence="2 3">
    <name type="scientific">Phtheirospermum japonicum</name>
    <dbReference type="NCBI Taxonomy" id="374723"/>
    <lineage>
        <taxon>Eukaryota</taxon>
        <taxon>Viridiplantae</taxon>
        <taxon>Streptophyta</taxon>
        <taxon>Embryophyta</taxon>
        <taxon>Tracheophyta</taxon>
        <taxon>Spermatophyta</taxon>
        <taxon>Magnoliopsida</taxon>
        <taxon>eudicotyledons</taxon>
        <taxon>Gunneridae</taxon>
        <taxon>Pentapetalae</taxon>
        <taxon>asterids</taxon>
        <taxon>lamiids</taxon>
        <taxon>Lamiales</taxon>
        <taxon>Orobanchaceae</taxon>
        <taxon>Orobanchaceae incertae sedis</taxon>
        <taxon>Phtheirospermum</taxon>
    </lineage>
</organism>
<protein>
    <recommendedName>
        <fullName evidence="1">KIB1-4 beta-propeller domain-containing protein</fullName>
    </recommendedName>
</protein>
<feature type="domain" description="KIB1-4 beta-propeller" evidence="1">
    <location>
        <begin position="7"/>
        <end position="58"/>
    </location>
</feature>
<keyword evidence="3" id="KW-1185">Reference proteome</keyword>
<gene>
    <name evidence="2" type="ORF">PHJA_000039400</name>
</gene>
<dbReference type="InterPro" id="IPR005174">
    <property type="entry name" value="KIB1-4_b-propeller"/>
</dbReference>
<dbReference type="PANTHER" id="PTHR44259:SF37">
    <property type="entry name" value="DUF1618 DOMAIN-CONTAINING PROTEIN"/>
    <property type="match status" value="1"/>
</dbReference>
<evidence type="ECO:0000313" key="2">
    <source>
        <dbReference type="EMBL" id="GFP78959.1"/>
    </source>
</evidence>
<name>A0A830B129_9LAMI</name>
<dbReference type="InterPro" id="IPR050942">
    <property type="entry name" value="F-box_BR-signaling"/>
</dbReference>
<evidence type="ECO:0000313" key="3">
    <source>
        <dbReference type="Proteomes" id="UP000653305"/>
    </source>
</evidence>
<dbReference type="OrthoDB" id="906919at2759"/>
<reference evidence="2" key="1">
    <citation type="submission" date="2020-07" db="EMBL/GenBank/DDBJ databases">
        <title>Ethylene signaling mediates host invasion by parasitic plants.</title>
        <authorList>
            <person name="Yoshida S."/>
        </authorList>
    </citation>
    <scope>NUCLEOTIDE SEQUENCE</scope>
    <source>
        <strain evidence="2">Okayama</strain>
    </source>
</reference>
<proteinExistence type="predicted"/>
<accession>A0A830B129</accession>
<dbReference type="EMBL" id="BMAC01000003">
    <property type="protein sequence ID" value="GFP78959.1"/>
    <property type="molecule type" value="Genomic_DNA"/>
</dbReference>
<dbReference type="PANTHER" id="PTHR44259">
    <property type="entry name" value="OS07G0183000 PROTEIN-RELATED"/>
    <property type="match status" value="1"/>
</dbReference>
<dbReference type="Proteomes" id="UP000653305">
    <property type="component" value="Unassembled WGS sequence"/>
</dbReference>
<comment type="caution">
    <text evidence="2">The sequence shown here is derived from an EMBL/GenBank/DDBJ whole genome shotgun (WGS) entry which is preliminary data.</text>
</comment>